<evidence type="ECO:0000313" key="3">
    <source>
        <dbReference type="Proteomes" id="UP001595445"/>
    </source>
</evidence>
<dbReference type="Gene3D" id="2.30.30.40">
    <property type="entry name" value="SH3 Domains"/>
    <property type="match status" value="1"/>
</dbReference>
<keyword evidence="3" id="KW-1185">Reference proteome</keyword>
<sequence>MLRLTLLLCLGIFVALMTLGQDRGQLRPGLALAQSEGRLDEVWAEAKARPAPVPVAKPAPALAALAPEPAAPAPVAPPAPAIKPAVEVEPGREIVAAVEEPIFSLASFGNEPVPGETGAPQPEAAAPEAAALGDESIRYVTASSVNVRADPSTDAEVLGKLANGEAALMVQEVDGEWARIIIQGDGLEGYVALRYLSPEAP</sequence>
<reference evidence="3" key="1">
    <citation type="journal article" date="2019" name="Int. J. Syst. Evol. Microbiol.">
        <title>The Global Catalogue of Microorganisms (GCM) 10K type strain sequencing project: providing services to taxonomists for standard genome sequencing and annotation.</title>
        <authorList>
            <consortium name="The Broad Institute Genomics Platform"/>
            <consortium name="The Broad Institute Genome Sequencing Center for Infectious Disease"/>
            <person name="Wu L."/>
            <person name="Ma J."/>
        </authorList>
    </citation>
    <scope>NUCLEOTIDE SEQUENCE [LARGE SCALE GENOMIC DNA]</scope>
    <source>
        <strain evidence="3">KCTC 62102</strain>
    </source>
</reference>
<accession>A0ABV7DR70</accession>
<dbReference type="RefSeq" id="WP_197647804.1">
    <property type="nucleotide sequence ID" value="NZ_JAEACP010000048.1"/>
</dbReference>
<dbReference type="EMBL" id="JBHRSM010000003">
    <property type="protein sequence ID" value="MFC3084895.1"/>
    <property type="molecule type" value="Genomic_DNA"/>
</dbReference>
<dbReference type="InterPro" id="IPR003646">
    <property type="entry name" value="SH3-like_bac-type"/>
</dbReference>
<name>A0ABV7DR70_9RHOB</name>
<evidence type="ECO:0000259" key="1">
    <source>
        <dbReference type="PROSITE" id="PS51781"/>
    </source>
</evidence>
<comment type="caution">
    <text evidence="2">The sequence shown here is derived from an EMBL/GenBank/DDBJ whole genome shotgun (WGS) entry which is preliminary data.</text>
</comment>
<proteinExistence type="predicted"/>
<feature type="domain" description="SH3b" evidence="1">
    <location>
        <begin position="135"/>
        <end position="200"/>
    </location>
</feature>
<evidence type="ECO:0000313" key="2">
    <source>
        <dbReference type="EMBL" id="MFC3084895.1"/>
    </source>
</evidence>
<organism evidence="2 3">
    <name type="scientific">Tabrizicola soli</name>
    <dbReference type="NCBI Taxonomy" id="2185115"/>
    <lineage>
        <taxon>Bacteria</taxon>
        <taxon>Pseudomonadati</taxon>
        <taxon>Pseudomonadota</taxon>
        <taxon>Alphaproteobacteria</taxon>
        <taxon>Rhodobacterales</taxon>
        <taxon>Paracoccaceae</taxon>
        <taxon>Tabrizicola</taxon>
    </lineage>
</organism>
<dbReference type="SMART" id="SM00287">
    <property type="entry name" value="SH3b"/>
    <property type="match status" value="1"/>
</dbReference>
<protein>
    <submittedName>
        <fullName evidence="2">SH3 domain-containing protein</fullName>
    </submittedName>
</protein>
<dbReference type="Pfam" id="PF08239">
    <property type="entry name" value="SH3_3"/>
    <property type="match status" value="1"/>
</dbReference>
<dbReference type="PROSITE" id="PS51781">
    <property type="entry name" value="SH3B"/>
    <property type="match status" value="1"/>
</dbReference>
<dbReference type="Proteomes" id="UP001595445">
    <property type="component" value="Unassembled WGS sequence"/>
</dbReference>
<gene>
    <name evidence="2" type="ORF">ACFOD6_02425</name>
</gene>